<accession>A0A1G1VBJ3</accession>
<comment type="caution">
    <text evidence="4">The sequence shown here is derived from an EMBL/GenBank/DDBJ whole genome shotgun (WGS) entry which is preliminary data.</text>
</comment>
<protein>
    <recommendedName>
        <fullName evidence="3">Nudix hydrolase domain-containing protein</fullName>
    </recommendedName>
</protein>
<dbReference type="AlphaFoldDB" id="A0A1G1VBJ3"/>
<dbReference type="SUPFAM" id="SSF55811">
    <property type="entry name" value="Nudix"/>
    <property type="match status" value="1"/>
</dbReference>
<sequence>MADFDPNYIPQKVYALIGQKAIVVNRKNQILILQRSEKSGAGGKWSLPGGALEIEDPYEGIEREIREEVQLEVSGLTPFCLKSRIDNEDFVVIIGYVCRPKSEEVKLNWEHGSYKWLTREEALQLDLTPDGRFVVEQFSDGLI</sequence>
<keyword evidence="2" id="KW-0378">Hydrolase</keyword>
<dbReference type="EMBL" id="MHCD01000049">
    <property type="protein sequence ID" value="OGY12681.1"/>
    <property type="molecule type" value="Genomic_DNA"/>
</dbReference>
<dbReference type="Gene3D" id="3.90.79.10">
    <property type="entry name" value="Nucleoside Triphosphate Pyrophosphohydrolase"/>
    <property type="match status" value="1"/>
</dbReference>
<gene>
    <name evidence="4" type="ORF">A3A58_00260</name>
</gene>
<reference evidence="4 5" key="1">
    <citation type="journal article" date="2016" name="Nat. Commun.">
        <title>Thousands of microbial genomes shed light on interconnected biogeochemical processes in an aquifer system.</title>
        <authorList>
            <person name="Anantharaman K."/>
            <person name="Brown C.T."/>
            <person name="Hug L.A."/>
            <person name="Sharon I."/>
            <person name="Castelle C.J."/>
            <person name="Probst A.J."/>
            <person name="Thomas B.C."/>
            <person name="Singh A."/>
            <person name="Wilkins M.J."/>
            <person name="Karaoz U."/>
            <person name="Brodie E.L."/>
            <person name="Williams K.H."/>
            <person name="Hubbard S.S."/>
            <person name="Banfield J.F."/>
        </authorList>
    </citation>
    <scope>NUCLEOTIDE SEQUENCE [LARGE SCALE GENOMIC DNA]</scope>
</reference>
<feature type="domain" description="Nudix hydrolase" evidence="3">
    <location>
        <begin position="14"/>
        <end position="139"/>
    </location>
</feature>
<evidence type="ECO:0000256" key="2">
    <source>
        <dbReference type="ARBA" id="ARBA00022801"/>
    </source>
</evidence>
<dbReference type="PANTHER" id="PTHR43046">
    <property type="entry name" value="GDP-MANNOSE MANNOSYL HYDROLASE"/>
    <property type="match status" value="1"/>
</dbReference>
<organism evidence="4 5">
    <name type="scientific">Candidatus Blackburnbacteria bacterium RIFCSPLOWO2_01_FULL_41_27</name>
    <dbReference type="NCBI Taxonomy" id="1797520"/>
    <lineage>
        <taxon>Bacteria</taxon>
        <taxon>Candidatus Blackburniibacteriota</taxon>
    </lineage>
</organism>
<dbReference type="Pfam" id="PF00293">
    <property type="entry name" value="NUDIX"/>
    <property type="match status" value="1"/>
</dbReference>
<dbReference type="InterPro" id="IPR015797">
    <property type="entry name" value="NUDIX_hydrolase-like_dom_sf"/>
</dbReference>
<dbReference type="InterPro" id="IPR000086">
    <property type="entry name" value="NUDIX_hydrolase_dom"/>
</dbReference>
<evidence type="ECO:0000256" key="1">
    <source>
        <dbReference type="ARBA" id="ARBA00001946"/>
    </source>
</evidence>
<dbReference type="GO" id="GO:0016787">
    <property type="term" value="F:hydrolase activity"/>
    <property type="evidence" value="ECO:0007669"/>
    <property type="project" value="UniProtKB-KW"/>
</dbReference>
<evidence type="ECO:0000313" key="4">
    <source>
        <dbReference type="EMBL" id="OGY12681.1"/>
    </source>
</evidence>
<evidence type="ECO:0000313" key="5">
    <source>
        <dbReference type="Proteomes" id="UP000177685"/>
    </source>
</evidence>
<proteinExistence type="predicted"/>
<dbReference type="PROSITE" id="PS51462">
    <property type="entry name" value="NUDIX"/>
    <property type="match status" value="1"/>
</dbReference>
<name>A0A1G1VBJ3_9BACT</name>
<dbReference type="PANTHER" id="PTHR43046:SF14">
    <property type="entry name" value="MUTT_NUDIX FAMILY PROTEIN"/>
    <property type="match status" value="1"/>
</dbReference>
<evidence type="ECO:0000259" key="3">
    <source>
        <dbReference type="PROSITE" id="PS51462"/>
    </source>
</evidence>
<comment type="cofactor">
    <cofactor evidence="1">
        <name>Mg(2+)</name>
        <dbReference type="ChEBI" id="CHEBI:18420"/>
    </cofactor>
</comment>
<dbReference type="Proteomes" id="UP000177685">
    <property type="component" value="Unassembled WGS sequence"/>
</dbReference>